<dbReference type="AlphaFoldDB" id="A0A8C7V1R4"/>
<dbReference type="Gene3D" id="2.40.30.110">
    <property type="entry name" value="Aminomethyltransferase beta-barrel domains"/>
    <property type="match status" value="1"/>
</dbReference>
<dbReference type="SUPFAM" id="SSF101790">
    <property type="entry name" value="Aminomethyltransferase beta-barrel domain"/>
    <property type="match status" value="1"/>
</dbReference>
<evidence type="ECO:0000256" key="3">
    <source>
        <dbReference type="PIRSR" id="PIRSR006487-1"/>
    </source>
</evidence>
<accession>A0A8C7V1R4</accession>
<dbReference type="GO" id="GO:0005739">
    <property type="term" value="C:mitochondrion"/>
    <property type="evidence" value="ECO:0007669"/>
    <property type="project" value="TreeGrafter"/>
</dbReference>
<dbReference type="PANTHER" id="PTHR43757:SF16">
    <property type="entry name" value="AMINOMETHYLTRANSFERASE, MITOCHONDRIAL"/>
    <property type="match status" value="1"/>
</dbReference>
<dbReference type="SUPFAM" id="SSF103025">
    <property type="entry name" value="Folate-binding domain"/>
    <property type="match status" value="1"/>
</dbReference>
<evidence type="ECO:0000256" key="2">
    <source>
        <dbReference type="ARBA" id="ARBA00015825"/>
    </source>
</evidence>
<sequence length="246" mass="26913">GRHPGTLNTSYLSSTRASMAQVLQSGLTDDLSKLTFMTSTLATVFGIQGCRLTCCGYTGEDGVEVWMFLCAFPSSILCLKAISVPKSGVVAVTEHLLANSEVKLAGLGARDSLRLEAGLCLYGNDIDESTTPVEATLLWTIGKRRRQANDFPSAEIILPQIKARKRVGLVSSGPPVRQHTPIPRVSYRISTRSGCHIRFNFHFMCFAMGYVDAPYAKNGTPIQVEVRKKPVVTKMPFMPTNYYSGQ</sequence>
<dbReference type="InterPro" id="IPR029043">
    <property type="entry name" value="GcvT/YgfZ_C"/>
</dbReference>
<reference evidence="5" key="2">
    <citation type="submission" date="2025-08" db="UniProtKB">
        <authorList>
            <consortium name="Ensembl"/>
        </authorList>
    </citation>
    <scope>IDENTIFICATION</scope>
</reference>
<dbReference type="GeneTree" id="ENSGT00940000157524"/>
<keyword evidence="6" id="KW-1185">Reference proteome</keyword>
<feature type="binding site" evidence="3">
    <location>
        <position position="64"/>
    </location>
    <ligand>
        <name>substrate</name>
    </ligand>
</feature>
<dbReference type="InterPro" id="IPR027266">
    <property type="entry name" value="TrmE/GcvT-like"/>
</dbReference>
<dbReference type="InterPro" id="IPR006222">
    <property type="entry name" value="GCVT_N"/>
</dbReference>
<dbReference type="Gene3D" id="4.10.1250.10">
    <property type="entry name" value="Aminomethyltransferase fragment"/>
    <property type="match status" value="1"/>
</dbReference>
<dbReference type="PIRSF" id="PIRSF006487">
    <property type="entry name" value="GcvT"/>
    <property type="match status" value="1"/>
</dbReference>
<dbReference type="InterPro" id="IPR028896">
    <property type="entry name" value="GcvT/YgfZ/DmdA"/>
</dbReference>
<comment type="subunit">
    <text evidence="1">The glycine cleavage system is composed of four proteins: P, T, L and H.</text>
</comment>
<reference evidence="5" key="3">
    <citation type="submission" date="2025-09" db="UniProtKB">
        <authorList>
            <consortium name="Ensembl"/>
        </authorList>
    </citation>
    <scope>IDENTIFICATION</scope>
</reference>
<dbReference type="Pfam" id="PF01571">
    <property type="entry name" value="GCV_T"/>
    <property type="match status" value="1"/>
</dbReference>
<proteinExistence type="predicted"/>
<evidence type="ECO:0000259" key="4">
    <source>
        <dbReference type="Pfam" id="PF01571"/>
    </source>
</evidence>
<evidence type="ECO:0000256" key="1">
    <source>
        <dbReference type="ARBA" id="ARBA00011690"/>
    </source>
</evidence>
<dbReference type="Gene3D" id="3.30.1360.120">
    <property type="entry name" value="Probable tRNA modification gtpase trme, domain 1"/>
    <property type="match status" value="1"/>
</dbReference>
<feature type="domain" description="GCVT N-terminal" evidence="4">
    <location>
        <begin position="82"/>
        <end position="143"/>
    </location>
</feature>
<name>A0A8C7V1R4_ONCMY</name>
<dbReference type="Ensembl" id="ENSOMYT00000115473.2">
    <property type="protein sequence ID" value="ENSOMYP00000106577.2"/>
    <property type="gene ID" value="ENSOMYG00000047684.2"/>
</dbReference>
<protein>
    <recommendedName>
        <fullName evidence="2">Aminomethyltransferase, mitochondrial</fullName>
    </recommendedName>
</protein>
<evidence type="ECO:0000313" key="5">
    <source>
        <dbReference type="Ensembl" id="ENSOMYP00000106577.2"/>
    </source>
</evidence>
<dbReference type="PANTHER" id="PTHR43757">
    <property type="entry name" value="AMINOMETHYLTRANSFERASE"/>
    <property type="match status" value="1"/>
</dbReference>
<evidence type="ECO:0000313" key="6">
    <source>
        <dbReference type="Proteomes" id="UP000694395"/>
    </source>
</evidence>
<dbReference type="Proteomes" id="UP000694395">
    <property type="component" value="Chromosome 9"/>
</dbReference>
<dbReference type="FunFam" id="4.10.1250.10:FF:000002">
    <property type="entry name" value="Aminomethyltransferase"/>
    <property type="match status" value="1"/>
</dbReference>
<organism evidence="5 6">
    <name type="scientific">Oncorhynchus mykiss</name>
    <name type="common">Rainbow trout</name>
    <name type="synonym">Salmo gairdneri</name>
    <dbReference type="NCBI Taxonomy" id="8022"/>
    <lineage>
        <taxon>Eukaryota</taxon>
        <taxon>Metazoa</taxon>
        <taxon>Chordata</taxon>
        <taxon>Craniata</taxon>
        <taxon>Vertebrata</taxon>
        <taxon>Euteleostomi</taxon>
        <taxon>Actinopterygii</taxon>
        <taxon>Neopterygii</taxon>
        <taxon>Teleostei</taxon>
        <taxon>Protacanthopterygii</taxon>
        <taxon>Salmoniformes</taxon>
        <taxon>Salmonidae</taxon>
        <taxon>Salmoninae</taxon>
        <taxon>Oncorhynchus</taxon>
    </lineage>
</organism>
<reference evidence="5" key="1">
    <citation type="submission" date="2020-07" db="EMBL/GenBank/DDBJ databases">
        <title>A long reads based de novo assembly of the rainbow trout Arlee double haploid line genome.</title>
        <authorList>
            <person name="Gao G."/>
            <person name="Palti Y."/>
        </authorList>
    </citation>
    <scope>NUCLEOTIDE SEQUENCE [LARGE SCALE GENOMIC DNA]</scope>
</reference>